<evidence type="ECO:0000313" key="6">
    <source>
        <dbReference type="Proteomes" id="UP001264519"/>
    </source>
</evidence>
<keyword evidence="1 2" id="KW-0545">Nucleotide biosynthesis</keyword>
<dbReference type="InterPro" id="IPR000836">
    <property type="entry name" value="PRTase_dom"/>
</dbReference>
<dbReference type="InterPro" id="IPR005946">
    <property type="entry name" value="Rib-P_diPkinase"/>
</dbReference>
<accession>A0ABU1G4E9</accession>
<proteinExistence type="inferred from homology"/>
<reference evidence="5 6" key="1">
    <citation type="submission" date="2023-04" db="EMBL/GenBank/DDBJ databases">
        <title>A long-awaited taxogenomic arrangement of the family Halomonadaceae.</title>
        <authorList>
            <person name="De La Haba R."/>
            <person name="Chuvochina M."/>
            <person name="Wittouck S."/>
            <person name="Arahal D.R."/>
            <person name="Sanchez-Porro C."/>
            <person name="Hugenholtz P."/>
            <person name="Ventosa A."/>
        </authorList>
    </citation>
    <scope>NUCLEOTIDE SEQUENCE [LARGE SCALE GENOMIC DNA]</scope>
    <source>
        <strain evidence="5 6">DSM 23530</strain>
    </source>
</reference>
<dbReference type="GO" id="GO:0004749">
    <property type="term" value="F:ribose phosphate diphosphokinase activity"/>
    <property type="evidence" value="ECO:0007669"/>
    <property type="project" value="UniProtKB-EC"/>
</dbReference>
<evidence type="ECO:0000256" key="1">
    <source>
        <dbReference type="ARBA" id="ARBA00022727"/>
    </source>
</evidence>
<dbReference type="SMART" id="SM01400">
    <property type="entry name" value="Pribosyltran_N"/>
    <property type="match status" value="1"/>
</dbReference>
<dbReference type="NCBIfam" id="TIGR01251">
    <property type="entry name" value="ribP_PPkin"/>
    <property type="match status" value="1"/>
</dbReference>
<gene>
    <name evidence="5" type="ORF">QC818_13345</name>
</gene>
<evidence type="ECO:0000259" key="3">
    <source>
        <dbReference type="Pfam" id="PF00156"/>
    </source>
</evidence>
<dbReference type="RefSeq" id="WP_309653362.1">
    <property type="nucleotide sequence ID" value="NZ_JARWAK010000011.1"/>
</dbReference>
<dbReference type="EC" id="2.7.6.1" evidence="5"/>
<dbReference type="EMBL" id="JARWAK010000011">
    <property type="protein sequence ID" value="MDR5867774.1"/>
    <property type="molecule type" value="Genomic_DNA"/>
</dbReference>
<sequence>MSACVLYCEDEAAAARRLAEAAGLEARPVARHRFPDDELKLTLPFPAAGPMPGTLVIYRSLDRPNDKLVELLLLARHARRAGARRLVLVAPYLAYMRQDAAFRAGEVVSQPLVGEFLAELFDAVITVDPHLHRIDRLEQAIPLSQAIALSGAPRLGELIAEKRDAPLLIGPDAEALQWVESAAVATGFAFDVCHKTRHGDREVAIALPAVEVADRRVVLMDDVASSGYTVARAAQALLAAGAASVDLAVTHALFAGDALAVIEAAGVDEVWSTDCIAHPSNAIPMAPVLATALGHVLSPGTGQSPQ</sequence>
<dbReference type="CDD" id="cd06223">
    <property type="entry name" value="PRTases_typeI"/>
    <property type="match status" value="1"/>
</dbReference>
<dbReference type="Pfam" id="PF13793">
    <property type="entry name" value="Pribosyltran_N"/>
    <property type="match status" value="1"/>
</dbReference>
<organism evidence="5 6">
    <name type="scientific">Halomonas koreensis</name>
    <dbReference type="NCBI Taxonomy" id="245385"/>
    <lineage>
        <taxon>Bacteria</taxon>
        <taxon>Pseudomonadati</taxon>
        <taxon>Pseudomonadota</taxon>
        <taxon>Gammaproteobacteria</taxon>
        <taxon>Oceanospirillales</taxon>
        <taxon>Halomonadaceae</taxon>
        <taxon>Halomonas</taxon>
    </lineage>
</organism>
<evidence type="ECO:0000256" key="2">
    <source>
        <dbReference type="RuleBase" id="RU004324"/>
    </source>
</evidence>
<comment type="similarity">
    <text evidence="2">Belongs to the ribose-phosphate pyrophosphokinase family.</text>
</comment>
<keyword evidence="5" id="KW-0808">Transferase</keyword>
<dbReference type="Gene3D" id="3.40.50.2020">
    <property type="match status" value="2"/>
</dbReference>
<keyword evidence="6" id="KW-1185">Reference proteome</keyword>
<evidence type="ECO:0000313" key="5">
    <source>
        <dbReference type="EMBL" id="MDR5867774.1"/>
    </source>
</evidence>
<feature type="domain" description="Ribose-phosphate pyrophosphokinase N-terminal" evidence="4">
    <location>
        <begin position="6"/>
        <end position="118"/>
    </location>
</feature>
<feature type="domain" description="Phosphoribosyltransferase" evidence="3">
    <location>
        <begin position="157"/>
        <end position="251"/>
    </location>
</feature>
<evidence type="ECO:0000259" key="4">
    <source>
        <dbReference type="Pfam" id="PF13793"/>
    </source>
</evidence>
<name>A0ABU1G4E9_9GAMM</name>
<dbReference type="InterPro" id="IPR029099">
    <property type="entry name" value="Pribosyltran_N"/>
</dbReference>
<dbReference type="PANTHER" id="PTHR10210">
    <property type="entry name" value="RIBOSE-PHOSPHATE DIPHOSPHOKINASE FAMILY MEMBER"/>
    <property type="match status" value="1"/>
</dbReference>
<dbReference type="NCBIfam" id="NF005537">
    <property type="entry name" value="PRK07199.1"/>
    <property type="match status" value="1"/>
</dbReference>
<protein>
    <submittedName>
        <fullName evidence="5">Ribose-phosphate diphosphokinase</fullName>
        <ecNumber evidence="5">2.7.6.1</ecNumber>
    </submittedName>
</protein>
<comment type="caution">
    <text evidence="5">The sequence shown here is derived from an EMBL/GenBank/DDBJ whole genome shotgun (WGS) entry which is preliminary data.</text>
</comment>
<dbReference type="InterPro" id="IPR029057">
    <property type="entry name" value="PRTase-like"/>
</dbReference>
<dbReference type="Pfam" id="PF00156">
    <property type="entry name" value="Pribosyltran"/>
    <property type="match status" value="1"/>
</dbReference>
<dbReference type="PANTHER" id="PTHR10210:SF41">
    <property type="entry name" value="RIBOSE-PHOSPHATE PYROPHOSPHOKINASE 1, CHLOROPLASTIC"/>
    <property type="match status" value="1"/>
</dbReference>
<dbReference type="Proteomes" id="UP001264519">
    <property type="component" value="Unassembled WGS sequence"/>
</dbReference>
<dbReference type="SUPFAM" id="SSF53271">
    <property type="entry name" value="PRTase-like"/>
    <property type="match status" value="2"/>
</dbReference>